<feature type="domain" description="SAM" evidence="1">
    <location>
        <begin position="8"/>
        <end position="74"/>
    </location>
</feature>
<name>A0A164MC09_9CRUS</name>
<sequence length="287" mass="33082">MNVSPDDVKIWTVVQVEEYLKLKGFGESITSILRGNEIDGESLLLLNDVDVASMGFKIGPVAKFRSFLVTLKDELSVMEVLQEHGDGRRMIVEYLARNKEFITSEESIIIIQILCDHFVKTDSLKYFPSTSTQHLWAEALVKSFPCLGTKVTDVEGKVTMNHDIYFHPKAIGFMRTNYKKCVEAKECTVLLLQTRPKSMTIWRTRFIFREKQISEHFTCASQVFEEYPRYVDFEDGSLILHDFHRKYKGMHSGLETWFFGRFHSSLLGLAERQKVDVPKSTDGMTIN</sequence>
<comment type="caution">
    <text evidence="2">The sequence shown here is derived from an EMBL/GenBank/DDBJ whole genome shotgun (WGS) entry which is preliminary data.</text>
</comment>
<dbReference type="AlphaFoldDB" id="A0A164MC09"/>
<dbReference type="EMBL" id="LRGB01003030">
    <property type="protein sequence ID" value="KZS04916.1"/>
    <property type="molecule type" value="Genomic_DNA"/>
</dbReference>
<dbReference type="InterPro" id="IPR001660">
    <property type="entry name" value="SAM"/>
</dbReference>
<dbReference type="OrthoDB" id="10053555at2759"/>
<evidence type="ECO:0000259" key="1">
    <source>
        <dbReference type="SMART" id="SM00454"/>
    </source>
</evidence>
<dbReference type="SMART" id="SM00454">
    <property type="entry name" value="SAM"/>
    <property type="match status" value="1"/>
</dbReference>
<dbReference type="Pfam" id="PF07647">
    <property type="entry name" value="SAM_2"/>
    <property type="match status" value="1"/>
</dbReference>
<organism evidence="2 3">
    <name type="scientific">Daphnia magna</name>
    <dbReference type="NCBI Taxonomy" id="35525"/>
    <lineage>
        <taxon>Eukaryota</taxon>
        <taxon>Metazoa</taxon>
        <taxon>Ecdysozoa</taxon>
        <taxon>Arthropoda</taxon>
        <taxon>Crustacea</taxon>
        <taxon>Branchiopoda</taxon>
        <taxon>Diplostraca</taxon>
        <taxon>Cladocera</taxon>
        <taxon>Anomopoda</taxon>
        <taxon>Daphniidae</taxon>
        <taxon>Daphnia</taxon>
    </lineage>
</organism>
<reference evidence="2 3" key="1">
    <citation type="submission" date="2016-03" db="EMBL/GenBank/DDBJ databases">
        <title>EvidentialGene: Evidence-directed Construction of Genes on Genomes.</title>
        <authorList>
            <person name="Gilbert D.G."/>
            <person name="Choi J.-H."/>
            <person name="Mockaitis K."/>
            <person name="Colbourne J."/>
            <person name="Pfrender M."/>
        </authorList>
    </citation>
    <scope>NUCLEOTIDE SEQUENCE [LARGE SCALE GENOMIC DNA]</scope>
    <source>
        <strain evidence="2 3">Xinb3</strain>
        <tissue evidence="2">Complete organism</tissue>
    </source>
</reference>
<evidence type="ECO:0000313" key="2">
    <source>
        <dbReference type="EMBL" id="KZS04916.1"/>
    </source>
</evidence>
<protein>
    <recommendedName>
        <fullName evidence="1">SAM domain-containing protein</fullName>
    </recommendedName>
</protein>
<keyword evidence="3" id="KW-1185">Reference proteome</keyword>
<evidence type="ECO:0000313" key="3">
    <source>
        <dbReference type="Proteomes" id="UP000076858"/>
    </source>
</evidence>
<dbReference type="InterPro" id="IPR013761">
    <property type="entry name" value="SAM/pointed_sf"/>
</dbReference>
<dbReference type="Proteomes" id="UP000076858">
    <property type="component" value="Unassembled WGS sequence"/>
</dbReference>
<proteinExistence type="predicted"/>
<dbReference type="SUPFAM" id="SSF47769">
    <property type="entry name" value="SAM/Pointed domain"/>
    <property type="match status" value="1"/>
</dbReference>
<accession>A0A164MC09</accession>
<gene>
    <name evidence="2" type="ORF">APZ42_032038</name>
</gene>
<dbReference type="Gene3D" id="1.10.150.50">
    <property type="entry name" value="Transcription Factor, Ets-1"/>
    <property type="match status" value="1"/>
</dbReference>